<feature type="transmembrane region" description="Helical" evidence="6">
    <location>
        <begin position="80"/>
        <end position="97"/>
    </location>
</feature>
<accession>A0ABV7J3D9</accession>
<proteinExistence type="predicted"/>
<feature type="transmembrane region" description="Helical" evidence="6">
    <location>
        <begin position="25"/>
        <end position="43"/>
    </location>
</feature>
<dbReference type="PANTHER" id="PTHR32196:SF72">
    <property type="entry name" value="RIBOSE IMPORT PERMEASE PROTEIN RBSC"/>
    <property type="match status" value="1"/>
</dbReference>
<evidence type="ECO:0000256" key="5">
    <source>
        <dbReference type="ARBA" id="ARBA00023136"/>
    </source>
</evidence>
<dbReference type="RefSeq" id="WP_380073925.1">
    <property type="nucleotide sequence ID" value="NZ_JBHRTO010000001.1"/>
</dbReference>
<feature type="transmembrane region" description="Helical" evidence="6">
    <location>
        <begin position="55"/>
        <end position="74"/>
    </location>
</feature>
<comment type="subcellular location">
    <subcellularLocation>
        <location evidence="1">Cell membrane</location>
        <topology evidence="1">Multi-pass membrane protein</topology>
    </subcellularLocation>
</comment>
<feature type="transmembrane region" description="Helical" evidence="6">
    <location>
        <begin position="109"/>
        <end position="130"/>
    </location>
</feature>
<feature type="transmembrane region" description="Helical" evidence="6">
    <location>
        <begin position="263"/>
        <end position="280"/>
    </location>
</feature>
<keyword evidence="2" id="KW-1003">Cell membrane</keyword>
<keyword evidence="4 6" id="KW-1133">Transmembrane helix</keyword>
<evidence type="ECO:0000313" key="7">
    <source>
        <dbReference type="EMBL" id="MFC3182348.1"/>
    </source>
</evidence>
<dbReference type="PANTHER" id="PTHR32196">
    <property type="entry name" value="ABC TRANSPORTER PERMEASE PROTEIN YPHD-RELATED-RELATED"/>
    <property type="match status" value="1"/>
</dbReference>
<evidence type="ECO:0000313" key="8">
    <source>
        <dbReference type="Proteomes" id="UP001595547"/>
    </source>
</evidence>
<reference evidence="8" key="1">
    <citation type="journal article" date="2019" name="Int. J. Syst. Evol. Microbiol.">
        <title>The Global Catalogue of Microorganisms (GCM) 10K type strain sequencing project: providing services to taxonomists for standard genome sequencing and annotation.</title>
        <authorList>
            <consortium name="The Broad Institute Genomics Platform"/>
            <consortium name="The Broad Institute Genome Sequencing Center for Infectious Disease"/>
            <person name="Wu L."/>
            <person name="Ma J."/>
        </authorList>
    </citation>
    <scope>NUCLEOTIDE SEQUENCE [LARGE SCALE GENOMIC DNA]</scope>
    <source>
        <strain evidence="8">KCTC 52039</strain>
    </source>
</reference>
<organism evidence="7 8">
    <name type="scientific">Cypionkella sinensis</name>
    <dbReference type="NCBI Taxonomy" id="1756043"/>
    <lineage>
        <taxon>Bacteria</taxon>
        <taxon>Pseudomonadati</taxon>
        <taxon>Pseudomonadota</taxon>
        <taxon>Alphaproteobacteria</taxon>
        <taxon>Rhodobacterales</taxon>
        <taxon>Paracoccaceae</taxon>
        <taxon>Cypionkella</taxon>
    </lineage>
</organism>
<sequence>MTTKSQAGEDQVEPKRRWQDVDLRAVAPFVALALLLLLGALVNPNFIGFNNLANVATRSAFIALIAVGATFVISSGDLDLSVGSMVAFVASLMILFMNSGAIADPGMMIAAAIVLALVVGGLCGLANGLITTVGKIEPFIATLGTMGIYRGLTTWLSQGGAITLQSAEQQDLYRPAYFGVILGVPVPIIVVLVVTSIAAFILYRMRYGRHVVAVGSNAHVARYSGIKVDRVRTWAFVIQGLCVAIAVVLYVPRLGSTSATTGILWELQAITAVVIGGTALKGGASRVWGTICGAFILELVGNIMLLSNFISEYLIGAIQGAIIIIAMLVQRSLVRKS</sequence>
<dbReference type="EMBL" id="JBHRTO010000001">
    <property type="protein sequence ID" value="MFC3182348.1"/>
    <property type="molecule type" value="Genomic_DNA"/>
</dbReference>
<keyword evidence="3 6" id="KW-0812">Transmembrane</keyword>
<dbReference type="InterPro" id="IPR001851">
    <property type="entry name" value="ABC_transp_permease"/>
</dbReference>
<evidence type="ECO:0000256" key="6">
    <source>
        <dbReference type="SAM" id="Phobius"/>
    </source>
</evidence>
<dbReference type="CDD" id="cd06579">
    <property type="entry name" value="TM_PBP1_transp_AraH_like"/>
    <property type="match status" value="1"/>
</dbReference>
<comment type="caution">
    <text evidence="7">The sequence shown here is derived from an EMBL/GenBank/DDBJ whole genome shotgun (WGS) entry which is preliminary data.</text>
</comment>
<keyword evidence="5 6" id="KW-0472">Membrane</keyword>
<evidence type="ECO:0000256" key="1">
    <source>
        <dbReference type="ARBA" id="ARBA00004651"/>
    </source>
</evidence>
<feature type="transmembrane region" description="Helical" evidence="6">
    <location>
        <begin position="313"/>
        <end position="334"/>
    </location>
</feature>
<evidence type="ECO:0000256" key="2">
    <source>
        <dbReference type="ARBA" id="ARBA00022475"/>
    </source>
</evidence>
<evidence type="ECO:0000256" key="3">
    <source>
        <dbReference type="ARBA" id="ARBA00022692"/>
    </source>
</evidence>
<keyword evidence="8" id="KW-1185">Reference proteome</keyword>
<feature type="transmembrane region" description="Helical" evidence="6">
    <location>
        <begin position="287"/>
        <end position="307"/>
    </location>
</feature>
<protein>
    <submittedName>
        <fullName evidence="7">ABC transporter permease</fullName>
    </submittedName>
</protein>
<evidence type="ECO:0000256" key="4">
    <source>
        <dbReference type="ARBA" id="ARBA00022989"/>
    </source>
</evidence>
<feature type="transmembrane region" description="Helical" evidence="6">
    <location>
        <begin position="231"/>
        <end position="251"/>
    </location>
</feature>
<feature type="transmembrane region" description="Helical" evidence="6">
    <location>
        <begin position="176"/>
        <end position="203"/>
    </location>
</feature>
<gene>
    <name evidence="7" type="ORF">ACFOGH_15205</name>
</gene>
<dbReference type="Proteomes" id="UP001595547">
    <property type="component" value="Unassembled WGS sequence"/>
</dbReference>
<name>A0ABV7J3D9_9RHOB</name>
<dbReference type="Pfam" id="PF02653">
    <property type="entry name" value="BPD_transp_2"/>
    <property type="match status" value="1"/>
</dbReference>